<evidence type="ECO:0000259" key="1">
    <source>
        <dbReference type="Pfam" id="PF20710"/>
    </source>
</evidence>
<proteinExistence type="predicted"/>
<dbReference type="EMBL" id="JABMIG020000076">
    <property type="protein sequence ID" value="KAL3794928.1"/>
    <property type="molecule type" value="Genomic_DNA"/>
</dbReference>
<gene>
    <name evidence="2" type="ORF">HJC23_004305</name>
</gene>
<dbReference type="InterPro" id="IPR049227">
    <property type="entry name" value="DUF6824"/>
</dbReference>
<dbReference type="Proteomes" id="UP001516023">
    <property type="component" value="Unassembled WGS sequence"/>
</dbReference>
<keyword evidence="3" id="KW-1185">Reference proteome</keyword>
<protein>
    <recommendedName>
        <fullName evidence="1">DUF6824 domain-containing protein</fullName>
    </recommendedName>
</protein>
<reference evidence="2 3" key="1">
    <citation type="journal article" date="2020" name="G3 (Bethesda)">
        <title>Improved Reference Genome for Cyclotella cryptica CCMP332, a Model for Cell Wall Morphogenesis, Salinity Adaptation, and Lipid Production in Diatoms (Bacillariophyta).</title>
        <authorList>
            <person name="Roberts W.R."/>
            <person name="Downey K.M."/>
            <person name="Ruck E.C."/>
            <person name="Traller J.C."/>
            <person name="Alverson A.J."/>
        </authorList>
    </citation>
    <scope>NUCLEOTIDE SEQUENCE [LARGE SCALE GENOMIC DNA]</scope>
    <source>
        <strain evidence="2 3">CCMP332</strain>
    </source>
</reference>
<evidence type="ECO:0000313" key="3">
    <source>
        <dbReference type="Proteomes" id="UP001516023"/>
    </source>
</evidence>
<sequence>MALPFPSSSPVEWTEEDGAFFRGVFDGSPENDFTITWNQTDLKSTMSASFDNEETFTTTLEVTGESTELVTDLQENDIICVRGAGQGHPGNKHYHYMIQSNKKIYDTMTTEDKEAFSEQIWASLRDERGTRFLKPTEHNPNMYEVLNHERSVRKILFALRDCRLKGKLKVSSAAAESKQKSQGKHTKRKLGFGAVEEECSRKPKFFDDEAAIEITKLYENNVLMEEMKKSWSNDFEAKKVLFEKHLLHRYKAAAVQGISPKTFTSRLVNVLLQEIHDSHNMSVSSLAEHVRVTASKSSQESKNG</sequence>
<dbReference type="AlphaFoldDB" id="A0ABD3Q3X2"/>
<name>A0ABD3Q3X2_9STRA</name>
<dbReference type="Pfam" id="PF20710">
    <property type="entry name" value="DUF6824"/>
    <property type="match status" value="1"/>
</dbReference>
<organism evidence="2 3">
    <name type="scientific">Cyclotella cryptica</name>
    <dbReference type="NCBI Taxonomy" id="29204"/>
    <lineage>
        <taxon>Eukaryota</taxon>
        <taxon>Sar</taxon>
        <taxon>Stramenopiles</taxon>
        <taxon>Ochrophyta</taxon>
        <taxon>Bacillariophyta</taxon>
        <taxon>Coscinodiscophyceae</taxon>
        <taxon>Thalassiosirophycidae</taxon>
        <taxon>Stephanodiscales</taxon>
        <taxon>Stephanodiscaceae</taxon>
        <taxon>Cyclotella</taxon>
    </lineage>
</organism>
<accession>A0ABD3Q3X2</accession>
<evidence type="ECO:0000313" key="2">
    <source>
        <dbReference type="EMBL" id="KAL3794928.1"/>
    </source>
</evidence>
<comment type="caution">
    <text evidence="2">The sequence shown here is derived from an EMBL/GenBank/DDBJ whole genome shotgun (WGS) entry which is preliminary data.</text>
</comment>
<feature type="domain" description="DUF6824" evidence="1">
    <location>
        <begin position="77"/>
        <end position="161"/>
    </location>
</feature>